<evidence type="ECO:0000256" key="2">
    <source>
        <dbReference type="ARBA" id="ARBA00022670"/>
    </source>
</evidence>
<reference evidence="7" key="1">
    <citation type="journal article" date="2013" name="Science">
        <title>The Amborella genome and the evolution of flowering plants.</title>
        <authorList>
            <consortium name="Amborella Genome Project"/>
        </authorList>
    </citation>
    <scope>NUCLEOTIDE SEQUENCE [LARGE SCALE GENOMIC DNA]</scope>
</reference>
<dbReference type="GO" id="GO:0006508">
    <property type="term" value="P:proteolysis"/>
    <property type="evidence" value="ECO:0007669"/>
    <property type="project" value="UniProtKB-KW"/>
</dbReference>
<dbReference type="KEGG" id="atr:18425988"/>
<keyword evidence="4" id="KW-0788">Thiol protease</keyword>
<dbReference type="OMA" id="GFYFEYL"/>
<dbReference type="PANTHER" id="PTHR46468">
    <property type="entry name" value="SENTRIN-SPECIFIC PROTEASE 8"/>
    <property type="match status" value="1"/>
</dbReference>
<proteinExistence type="inferred from homology"/>
<dbReference type="GO" id="GO:0008234">
    <property type="term" value="F:cysteine-type peptidase activity"/>
    <property type="evidence" value="ECO:0007669"/>
    <property type="project" value="UniProtKB-KW"/>
</dbReference>
<dbReference type="PROSITE" id="PS50600">
    <property type="entry name" value="ULP_PROTEASE"/>
    <property type="match status" value="1"/>
</dbReference>
<evidence type="ECO:0000259" key="5">
    <source>
        <dbReference type="PROSITE" id="PS50600"/>
    </source>
</evidence>
<dbReference type="Pfam" id="PF02902">
    <property type="entry name" value="Peptidase_C48"/>
    <property type="match status" value="1"/>
</dbReference>
<dbReference type="Proteomes" id="UP000017836">
    <property type="component" value="Unassembled WGS sequence"/>
</dbReference>
<keyword evidence="7" id="KW-1185">Reference proteome</keyword>
<dbReference type="SUPFAM" id="SSF54001">
    <property type="entry name" value="Cysteine proteinases"/>
    <property type="match status" value="1"/>
</dbReference>
<evidence type="ECO:0000313" key="7">
    <source>
        <dbReference type="Proteomes" id="UP000017836"/>
    </source>
</evidence>
<comment type="similarity">
    <text evidence="1">Belongs to the peptidase C48 family.</text>
</comment>
<dbReference type="EMBL" id="KI395608">
    <property type="protein sequence ID" value="ERM97931.1"/>
    <property type="molecule type" value="Genomic_DNA"/>
</dbReference>
<keyword evidence="3" id="KW-0378">Hydrolase</keyword>
<evidence type="ECO:0000313" key="6">
    <source>
        <dbReference type="EMBL" id="ERM97931.1"/>
    </source>
</evidence>
<evidence type="ECO:0000256" key="3">
    <source>
        <dbReference type="ARBA" id="ARBA00022801"/>
    </source>
</evidence>
<dbReference type="InterPro" id="IPR003653">
    <property type="entry name" value="Peptidase_C48_C"/>
</dbReference>
<dbReference type="STRING" id="13333.W1NP08"/>
<dbReference type="eggNOG" id="KOG3246">
    <property type="taxonomic scope" value="Eukaryota"/>
</dbReference>
<dbReference type="GO" id="GO:0019784">
    <property type="term" value="F:deNEDDylase activity"/>
    <property type="evidence" value="ECO:0000318"/>
    <property type="project" value="GO_Central"/>
</dbReference>
<dbReference type="Gene3D" id="3.40.395.10">
    <property type="entry name" value="Adenoviral Proteinase, Chain A"/>
    <property type="match status" value="1"/>
</dbReference>
<dbReference type="PANTHER" id="PTHR46468:SF1">
    <property type="entry name" value="SENTRIN-SPECIFIC PROTEASE 8"/>
    <property type="match status" value="1"/>
</dbReference>
<keyword evidence="2" id="KW-0645">Protease</keyword>
<accession>W1NP08</accession>
<gene>
    <name evidence="6" type="ORF">AMTR_s00117p00013620</name>
</gene>
<sequence>MEATEGNEKVLSYEDVILRKSDLDILQGPYFLNDCIIEFYFAYLSSSLPQDILLVPPCISFWIMSCTDKQGLEPFVNPLKLQSRNLVIFPINDNDDVSMAEGGSHWSLLVYIRKKNAFLYFDSMMGCNEWHAVKLYRAVNVLMGGQSVSAKFVEGKTLQQKNGYDCGVHTLVVAEAFCCWYYGNNEEDFDNALERQVTANIVGEMRRKILSIILHLIDKR</sequence>
<evidence type="ECO:0000256" key="4">
    <source>
        <dbReference type="ARBA" id="ARBA00022807"/>
    </source>
</evidence>
<dbReference type="AlphaFoldDB" id="W1NP08"/>
<dbReference type="GO" id="GO:0000338">
    <property type="term" value="P:protein deneddylation"/>
    <property type="evidence" value="ECO:0000318"/>
    <property type="project" value="GO_Central"/>
</dbReference>
<dbReference type="Gramene" id="ERM97931">
    <property type="protein sequence ID" value="ERM97931"/>
    <property type="gene ID" value="AMTR_s00117p00013620"/>
</dbReference>
<dbReference type="HOGENOM" id="CLU_043678_3_0_1"/>
<dbReference type="InterPro" id="IPR044613">
    <property type="entry name" value="Nep1/2-like"/>
</dbReference>
<feature type="domain" description="Ubiquitin-like protease family profile" evidence="5">
    <location>
        <begin position="16"/>
        <end position="177"/>
    </location>
</feature>
<organism evidence="6 7">
    <name type="scientific">Amborella trichopoda</name>
    <dbReference type="NCBI Taxonomy" id="13333"/>
    <lineage>
        <taxon>Eukaryota</taxon>
        <taxon>Viridiplantae</taxon>
        <taxon>Streptophyta</taxon>
        <taxon>Embryophyta</taxon>
        <taxon>Tracheophyta</taxon>
        <taxon>Spermatophyta</taxon>
        <taxon>Magnoliopsida</taxon>
        <taxon>Amborellales</taxon>
        <taxon>Amborellaceae</taxon>
        <taxon>Amborella</taxon>
    </lineage>
</organism>
<name>W1NP08_AMBTC</name>
<dbReference type="InterPro" id="IPR038765">
    <property type="entry name" value="Papain-like_cys_pep_sf"/>
</dbReference>
<protein>
    <recommendedName>
        <fullName evidence="5">Ubiquitin-like protease family profile domain-containing protein</fullName>
    </recommendedName>
</protein>
<dbReference type="MEROPS" id="C48.A03"/>
<evidence type="ECO:0000256" key="1">
    <source>
        <dbReference type="ARBA" id="ARBA00005234"/>
    </source>
</evidence>
<dbReference type="OrthoDB" id="5065855at2759"/>